<keyword evidence="10 12" id="KW-0472">Membrane</keyword>
<dbReference type="InterPro" id="IPR031468">
    <property type="entry name" value="SMP_LBD"/>
</dbReference>
<feature type="compositionally biased region" description="Basic and acidic residues" evidence="11">
    <location>
        <begin position="157"/>
        <end position="167"/>
    </location>
</feature>
<evidence type="ECO:0000256" key="11">
    <source>
        <dbReference type="SAM" id="MobiDB-lite"/>
    </source>
</evidence>
<dbReference type="InterPro" id="IPR037765">
    <property type="entry name" value="C2B_Tricalbin"/>
</dbReference>
<evidence type="ECO:0000256" key="4">
    <source>
        <dbReference type="ARBA" id="ARBA00022692"/>
    </source>
</evidence>
<dbReference type="GO" id="GO:0005789">
    <property type="term" value="C:endoplasmic reticulum membrane"/>
    <property type="evidence" value="ECO:0007669"/>
    <property type="project" value="UniProtKB-SubCell"/>
</dbReference>
<evidence type="ECO:0000256" key="6">
    <source>
        <dbReference type="ARBA" id="ARBA00022824"/>
    </source>
</evidence>
<gene>
    <name evidence="15" type="primary">mug190_2</name>
    <name evidence="15" type="ORF">LSUB1_G001903</name>
</gene>
<dbReference type="InterPro" id="IPR037767">
    <property type="entry name" value="C2A_Mug190-like"/>
</dbReference>
<keyword evidence="7 12" id="KW-1133">Transmembrane helix</keyword>
<feature type="compositionally biased region" description="Basic and acidic residues" evidence="11">
    <location>
        <begin position="434"/>
        <end position="446"/>
    </location>
</feature>
<feature type="compositionally biased region" description="Basic and acidic residues" evidence="11">
    <location>
        <begin position="93"/>
        <end position="106"/>
    </location>
</feature>
<dbReference type="Pfam" id="PF00168">
    <property type="entry name" value="C2"/>
    <property type="match status" value="2"/>
</dbReference>
<dbReference type="PROSITE" id="PS51847">
    <property type="entry name" value="SMP"/>
    <property type="match status" value="1"/>
</dbReference>
<feature type="compositionally biased region" description="Basic and acidic residues" evidence="11">
    <location>
        <begin position="69"/>
        <end position="81"/>
    </location>
</feature>
<dbReference type="Proteomes" id="UP000462212">
    <property type="component" value="Unassembled WGS sequence"/>
</dbReference>
<dbReference type="PANTHER" id="PTHR47348:SF2">
    <property type="entry name" value="MEIOTICALLY UP-REGULATED 190 PROTEIN"/>
    <property type="match status" value="1"/>
</dbReference>
<dbReference type="CDD" id="cd04041">
    <property type="entry name" value="C2A_fungal"/>
    <property type="match status" value="1"/>
</dbReference>
<feature type="region of interest" description="Disordered" evidence="11">
    <location>
        <begin position="811"/>
        <end position="833"/>
    </location>
</feature>
<dbReference type="Pfam" id="PF25331">
    <property type="entry name" value="C2_Mug190_3rd"/>
    <property type="match status" value="1"/>
</dbReference>
<dbReference type="SUPFAM" id="SSF49562">
    <property type="entry name" value="C2 domain (Calcium/lipid-binding domain, CaLB)"/>
    <property type="match status" value="2"/>
</dbReference>
<dbReference type="Pfam" id="PF25669">
    <property type="entry name" value="SMP_MUG190-like"/>
    <property type="match status" value="2"/>
</dbReference>
<feature type="domain" description="SMP-LTD" evidence="14">
    <location>
        <begin position="356"/>
        <end position="622"/>
    </location>
</feature>
<organism evidence="15 16">
    <name type="scientific">Lachnellula subtilissima</name>
    <dbReference type="NCBI Taxonomy" id="602034"/>
    <lineage>
        <taxon>Eukaryota</taxon>
        <taxon>Fungi</taxon>
        <taxon>Dikarya</taxon>
        <taxon>Ascomycota</taxon>
        <taxon>Pezizomycotina</taxon>
        <taxon>Leotiomycetes</taxon>
        <taxon>Helotiales</taxon>
        <taxon>Lachnaceae</taxon>
        <taxon>Lachnellula</taxon>
    </lineage>
</organism>
<dbReference type="EMBL" id="QGMJ01000047">
    <property type="protein sequence ID" value="TVY44109.1"/>
    <property type="molecule type" value="Genomic_DNA"/>
</dbReference>
<feature type="region of interest" description="Disordered" evidence="11">
    <location>
        <begin position="865"/>
        <end position="889"/>
    </location>
</feature>
<feature type="transmembrane region" description="Helical" evidence="12">
    <location>
        <begin position="252"/>
        <end position="279"/>
    </location>
</feature>
<evidence type="ECO:0000256" key="3">
    <source>
        <dbReference type="ARBA" id="ARBA00022553"/>
    </source>
</evidence>
<feature type="compositionally biased region" description="Acidic residues" evidence="11">
    <location>
        <begin position="1172"/>
        <end position="1190"/>
    </location>
</feature>
<feature type="region of interest" description="Disordered" evidence="11">
    <location>
        <begin position="1172"/>
        <end position="1254"/>
    </location>
</feature>
<evidence type="ECO:0000256" key="8">
    <source>
        <dbReference type="ARBA" id="ARBA00023055"/>
    </source>
</evidence>
<dbReference type="SMART" id="SM00239">
    <property type="entry name" value="C2"/>
    <property type="match status" value="2"/>
</dbReference>
<keyword evidence="8" id="KW-0445">Lipid transport</keyword>
<dbReference type="GO" id="GO:0061817">
    <property type="term" value="P:endoplasmic reticulum-plasma membrane tethering"/>
    <property type="evidence" value="ECO:0007669"/>
    <property type="project" value="InterPro"/>
</dbReference>
<evidence type="ECO:0000313" key="16">
    <source>
        <dbReference type="Proteomes" id="UP000462212"/>
    </source>
</evidence>
<feature type="compositionally biased region" description="Basic and acidic residues" evidence="11">
    <location>
        <begin position="31"/>
        <end position="59"/>
    </location>
</feature>
<feature type="compositionally biased region" description="Basic and acidic residues" evidence="11">
    <location>
        <begin position="1238"/>
        <end position="1251"/>
    </location>
</feature>
<feature type="region of interest" description="Disordered" evidence="11">
    <location>
        <begin position="427"/>
        <end position="493"/>
    </location>
</feature>
<dbReference type="GO" id="GO:0006869">
    <property type="term" value="P:lipid transport"/>
    <property type="evidence" value="ECO:0007669"/>
    <property type="project" value="UniProtKB-KW"/>
</dbReference>
<dbReference type="OrthoDB" id="419768at2759"/>
<keyword evidence="5" id="KW-0677">Repeat</keyword>
<keyword evidence="4 12" id="KW-0812">Transmembrane</keyword>
<evidence type="ECO:0000256" key="2">
    <source>
        <dbReference type="ARBA" id="ARBA00022448"/>
    </source>
</evidence>
<feature type="region of interest" description="Disordered" evidence="11">
    <location>
        <begin position="1"/>
        <end position="238"/>
    </location>
</feature>
<dbReference type="GO" id="GO:0008289">
    <property type="term" value="F:lipid binding"/>
    <property type="evidence" value="ECO:0007669"/>
    <property type="project" value="UniProtKB-KW"/>
</dbReference>
<reference evidence="15 16" key="1">
    <citation type="submission" date="2018-05" db="EMBL/GenBank/DDBJ databases">
        <title>Genome sequencing and assembly of the regulated plant pathogen Lachnellula willkommii and related sister species for the development of diagnostic species identification markers.</title>
        <authorList>
            <person name="Giroux E."/>
            <person name="Bilodeau G."/>
        </authorList>
    </citation>
    <scope>NUCLEOTIDE SEQUENCE [LARGE SCALE GENOMIC DNA]</scope>
    <source>
        <strain evidence="15 16">CBS 197.66</strain>
    </source>
</reference>
<dbReference type="PROSITE" id="PS50004">
    <property type="entry name" value="C2"/>
    <property type="match status" value="2"/>
</dbReference>
<dbReference type="CDD" id="cd21676">
    <property type="entry name" value="SMP_Mug190"/>
    <property type="match status" value="1"/>
</dbReference>
<feature type="compositionally biased region" description="Basic and acidic residues" evidence="11">
    <location>
        <begin position="869"/>
        <end position="883"/>
    </location>
</feature>
<sequence length="1315" mass="147553">MSSAVDFDEEAARRDYRAPYSHNHPIPTVQRYREHRSELDGNYKQAEEAQHTEQDDSRLKRAFHSAKTAFKDNDGDEKHPAGDPYPTSNRNIDSSDRTSTDHDHDSSIPTAPSAATGEGKSAKQNGDQKHGKEGSSATEEAAAHTDPKKKRKAMQHNKRDDGGREVTDPITHLPLVIRDSTEKDLKRASENEPTPGSNHRSGTGFNESSKSPSQLQTEQDELQDDFDGTRKLFPPPAFDDTRAGLTRVYQSALTTALSIVVGLSAVIISLLLFIISNSGNTATETKSWLSNEQGRNSNWLYLVLVIVTLVVFVVGFAVIVLVRGWLAKKVQAIWEDEVWDAARVEEENSTQSGGHLPESVAWMNSLLASVWPLINPDLFTSLADMLEDVMQASLPKVIRMVSVDDLGQGNEAIRVLGIRWLPTGAADQSVDEEGNLKKTSDKEANDRGAPGEGQEENLESKAKDDDDPKASKSEQEKKQKEEEQQAIREGMEAEQGDFVNMELAFAYRARSSGKSIKSKAKNAHLYLKFYLPGGIFVPVWVELRGIIGTLRLRMQLTPDPPFISLCTLTFLGQPRADLSCVPLSKHLPNLMDVPLISSFVQSSIDAALAEYVAPKSLTLDLKEMLVGDDFKKDTVARGVIMIYVKEARGFKEGDGGVGPFDGSSDAYVTCSWGKFGKTISSTRVIEKDQNPKWHEWAYLLVTPEELNAEEKLRLQLWDSDKYTADDDLGRVEVDLKELMYNPKTKNQLCDREDRLKGQDPSENMPGSISWSVGYYSKTRITEDQLVAQTEDKKIKTKDDLKKQVAETAESKLREATKHDESKEVNQQKTQDYKDRENALICSSPPDQKFLSGILSIQIHNITGLAVESPQKKDHDNTADREDQAEQSDDLPSSYCTIILNHKQVYKTRTKPKNAKPFFNAGIEYFIRDWQNAEIMISCRDSRERENDALLGIVYLPLAKVFEKRSQVMDMYPLVGGMGFGRARISMVFRSIDLQLPKELRGWDYGTLELKSPVVPKRGLPKDLIGHRIKFRSNMTRVKMQPSNGEWRPKQNDSVFLPCRQRYAMALVVEFRKSSLGPDSTPAFAVFWLKDIPDEEERTVTMQVWAGGKENLKRATSCASYHGMEADDKPLGEIKVTMKFWRGLSGYHKKYAQKDRSGNMQNVMEVLDTVNDEIQSESESDDGSDSDSSDSDSEKSGGEKIRSKKLATHTNQSDSDSDLHHDSDAGSKNPLKKVKKLKKEVMNGHNDSDDGSRGAVGMMRDYKDHHRQLHRKHKGLMQWRGARTADWALGKMRHAKGSVEGMFEHSEKKPEVETEV</sequence>
<dbReference type="Gene3D" id="2.60.40.150">
    <property type="entry name" value="C2 domain"/>
    <property type="match status" value="2"/>
</dbReference>
<feature type="compositionally biased region" description="Basic and acidic residues" evidence="11">
    <location>
        <begin position="458"/>
        <end position="491"/>
    </location>
</feature>
<dbReference type="InterPro" id="IPR035892">
    <property type="entry name" value="C2_domain_sf"/>
</dbReference>
<evidence type="ECO:0000259" key="13">
    <source>
        <dbReference type="PROSITE" id="PS50004"/>
    </source>
</evidence>
<dbReference type="PANTHER" id="PTHR47348">
    <property type="entry name" value="MEIOTICALLY UP-REGULATED GENE 190 PROTEIN"/>
    <property type="match status" value="1"/>
</dbReference>
<evidence type="ECO:0000259" key="14">
    <source>
        <dbReference type="PROSITE" id="PS51847"/>
    </source>
</evidence>
<feature type="compositionally biased region" description="Polar residues" evidence="11">
    <location>
        <begin position="191"/>
        <end position="213"/>
    </location>
</feature>
<feature type="domain" description="C2" evidence="13">
    <location>
        <begin position="620"/>
        <end position="748"/>
    </location>
</feature>
<evidence type="ECO:0000256" key="5">
    <source>
        <dbReference type="ARBA" id="ARBA00022737"/>
    </source>
</evidence>
<comment type="caution">
    <text evidence="15">The sequence shown here is derived from an EMBL/GenBank/DDBJ whole genome shotgun (WGS) entry which is preliminary data.</text>
</comment>
<keyword evidence="3" id="KW-0597">Phosphoprotein</keyword>
<feature type="compositionally biased region" description="Basic residues" evidence="11">
    <location>
        <begin position="147"/>
        <end position="156"/>
    </location>
</feature>
<evidence type="ECO:0000256" key="10">
    <source>
        <dbReference type="ARBA" id="ARBA00023136"/>
    </source>
</evidence>
<evidence type="ECO:0000313" key="15">
    <source>
        <dbReference type="EMBL" id="TVY44109.1"/>
    </source>
</evidence>
<protein>
    <submittedName>
        <fullName evidence="15">Meiotically up-regulated protein</fullName>
    </submittedName>
</protein>
<keyword evidence="6" id="KW-0256">Endoplasmic reticulum</keyword>
<accession>A0A8H8UDL0</accession>
<keyword evidence="16" id="KW-1185">Reference proteome</keyword>
<evidence type="ECO:0000256" key="12">
    <source>
        <dbReference type="SAM" id="Phobius"/>
    </source>
</evidence>
<feature type="compositionally biased region" description="Basic and acidic residues" evidence="11">
    <location>
        <begin position="1191"/>
        <end position="1200"/>
    </location>
</feature>
<proteinExistence type="predicted"/>
<feature type="compositionally biased region" description="Basic and acidic residues" evidence="11">
    <location>
        <begin position="179"/>
        <end position="190"/>
    </location>
</feature>
<evidence type="ECO:0000256" key="1">
    <source>
        <dbReference type="ARBA" id="ARBA00004586"/>
    </source>
</evidence>
<comment type="subcellular location">
    <subcellularLocation>
        <location evidence="1">Endoplasmic reticulum membrane</location>
    </subcellularLocation>
</comment>
<name>A0A8H8UDL0_9HELO</name>
<dbReference type="InterPro" id="IPR000008">
    <property type="entry name" value="C2_dom"/>
</dbReference>
<feature type="domain" description="C2" evidence="13">
    <location>
        <begin position="835"/>
        <end position="971"/>
    </location>
</feature>
<evidence type="ECO:0000256" key="7">
    <source>
        <dbReference type="ARBA" id="ARBA00022989"/>
    </source>
</evidence>
<dbReference type="InterPro" id="IPR057349">
    <property type="entry name" value="C2_Mug190_3rd"/>
</dbReference>
<dbReference type="CDD" id="cd04052">
    <property type="entry name" value="C2B_Tricalbin-like"/>
    <property type="match status" value="1"/>
</dbReference>
<evidence type="ECO:0000256" key="9">
    <source>
        <dbReference type="ARBA" id="ARBA00023121"/>
    </source>
</evidence>
<feature type="transmembrane region" description="Helical" evidence="12">
    <location>
        <begin position="299"/>
        <end position="322"/>
    </location>
</feature>
<keyword evidence="2" id="KW-0813">Transport</keyword>
<keyword evidence="9" id="KW-0446">Lipid-binding</keyword>